<keyword evidence="2" id="KW-0408">Iron</keyword>
<keyword evidence="6" id="KW-1185">Reference proteome</keyword>
<protein>
    <recommendedName>
        <fullName evidence="4">Non-haem dioxygenase N-terminal domain-containing protein</fullName>
    </recommendedName>
</protein>
<gene>
    <name evidence="5" type="ORF">Acr_06g0013680</name>
</gene>
<proteinExistence type="predicted"/>
<feature type="domain" description="Non-haem dioxygenase N-terminal" evidence="4">
    <location>
        <begin position="59"/>
        <end position="160"/>
    </location>
</feature>
<comment type="caution">
    <text evidence="5">The sequence shown here is derived from an EMBL/GenBank/DDBJ whole genome shotgun (WGS) entry which is preliminary data.</text>
</comment>
<evidence type="ECO:0000256" key="2">
    <source>
        <dbReference type="ARBA" id="ARBA00023004"/>
    </source>
</evidence>
<accession>A0A7J0ESI0</accession>
<dbReference type="Gene3D" id="2.60.120.330">
    <property type="entry name" value="B-lactam Antibiotic, Isopenicillin N Synthase, Chain"/>
    <property type="match status" value="2"/>
</dbReference>
<dbReference type="AlphaFoldDB" id="A0A7J0ESI0"/>
<evidence type="ECO:0000313" key="6">
    <source>
        <dbReference type="Proteomes" id="UP000585474"/>
    </source>
</evidence>
<feature type="region of interest" description="Disordered" evidence="3">
    <location>
        <begin position="1"/>
        <end position="23"/>
    </location>
</feature>
<dbReference type="InterPro" id="IPR027443">
    <property type="entry name" value="IPNS-like_sf"/>
</dbReference>
<dbReference type="Proteomes" id="UP000585474">
    <property type="component" value="Unassembled WGS sequence"/>
</dbReference>
<dbReference type="InterPro" id="IPR050295">
    <property type="entry name" value="Plant_2OG-oxidoreductases"/>
</dbReference>
<keyword evidence="1" id="KW-0479">Metal-binding</keyword>
<dbReference type="SUPFAM" id="SSF51197">
    <property type="entry name" value="Clavaminate synthase-like"/>
    <property type="match status" value="1"/>
</dbReference>
<dbReference type="InterPro" id="IPR026992">
    <property type="entry name" value="DIOX_N"/>
</dbReference>
<evidence type="ECO:0000259" key="4">
    <source>
        <dbReference type="Pfam" id="PF14226"/>
    </source>
</evidence>
<reference evidence="5 6" key="1">
    <citation type="submission" date="2019-07" db="EMBL/GenBank/DDBJ databases">
        <title>De Novo Assembly of kiwifruit Actinidia rufa.</title>
        <authorList>
            <person name="Sugita-Konishi S."/>
            <person name="Sato K."/>
            <person name="Mori E."/>
            <person name="Abe Y."/>
            <person name="Kisaki G."/>
            <person name="Hamano K."/>
            <person name="Suezawa K."/>
            <person name="Otani M."/>
            <person name="Fukuda T."/>
            <person name="Manabe T."/>
            <person name="Gomi K."/>
            <person name="Tabuchi M."/>
            <person name="Akimitsu K."/>
            <person name="Kataoka I."/>
        </authorList>
    </citation>
    <scope>NUCLEOTIDE SEQUENCE [LARGE SCALE GENOMIC DNA]</scope>
    <source>
        <strain evidence="6">cv. Fuchu</strain>
    </source>
</reference>
<dbReference type="OrthoDB" id="288590at2759"/>
<evidence type="ECO:0000313" key="5">
    <source>
        <dbReference type="EMBL" id="GFY89428.1"/>
    </source>
</evidence>
<evidence type="ECO:0000256" key="3">
    <source>
        <dbReference type="SAM" id="MobiDB-lite"/>
    </source>
</evidence>
<sequence length="278" mass="31206">MAAATKGLVQTSANTNPHVPKRTTVKALVESPALTSIPSNYSYTTNPNESDASDPDETLPAIDFSLLTSHDPNQRSKVIQDLKKACQDWGFFMLVNHGVPESLMKAVLDGCKEFFNLPMEEKMKLADKDIWKPIRFGTGVDIKVEKFYFWRDFIKVFVHPQFHFPNKPVGFRRVLQENSRSGKGITPRDIRSLGIGRKLHRESNGFGIRHRAVVNNKATRISIAVVHGPSLNTVVSPAPGLVKSESCPAAYMPMKYKDYLNFQHDGKRCLDHIQLTVT</sequence>
<dbReference type="EMBL" id="BJWL01000006">
    <property type="protein sequence ID" value="GFY89428.1"/>
    <property type="molecule type" value="Genomic_DNA"/>
</dbReference>
<evidence type="ECO:0000256" key="1">
    <source>
        <dbReference type="ARBA" id="ARBA00022723"/>
    </source>
</evidence>
<dbReference type="Pfam" id="PF14226">
    <property type="entry name" value="DIOX_N"/>
    <property type="match status" value="1"/>
</dbReference>
<name>A0A7J0ESI0_9ERIC</name>
<dbReference type="GO" id="GO:0046872">
    <property type="term" value="F:metal ion binding"/>
    <property type="evidence" value="ECO:0007669"/>
    <property type="project" value="UniProtKB-KW"/>
</dbReference>
<feature type="compositionally biased region" description="Polar residues" evidence="3">
    <location>
        <begin position="8"/>
        <end position="17"/>
    </location>
</feature>
<organism evidence="5 6">
    <name type="scientific">Actinidia rufa</name>
    <dbReference type="NCBI Taxonomy" id="165716"/>
    <lineage>
        <taxon>Eukaryota</taxon>
        <taxon>Viridiplantae</taxon>
        <taxon>Streptophyta</taxon>
        <taxon>Embryophyta</taxon>
        <taxon>Tracheophyta</taxon>
        <taxon>Spermatophyta</taxon>
        <taxon>Magnoliopsida</taxon>
        <taxon>eudicotyledons</taxon>
        <taxon>Gunneridae</taxon>
        <taxon>Pentapetalae</taxon>
        <taxon>asterids</taxon>
        <taxon>Ericales</taxon>
        <taxon>Actinidiaceae</taxon>
        <taxon>Actinidia</taxon>
    </lineage>
</organism>
<dbReference type="PANTHER" id="PTHR47991">
    <property type="entry name" value="OXOGLUTARATE/IRON-DEPENDENT DIOXYGENASE"/>
    <property type="match status" value="1"/>
</dbReference>